<evidence type="ECO:0000256" key="2">
    <source>
        <dbReference type="ARBA" id="ARBA00022448"/>
    </source>
</evidence>
<dbReference type="PANTHER" id="PTHR43776:SF8">
    <property type="entry name" value="ABC TRANSPORTER, ATP-BINDING PROTEIN"/>
    <property type="match status" value="1"/>
</dbReference>
<feature type="domain" description="ABC transporter" evidence="5">
    <location>
        <begin position="9"/>
        <end position="260"/>
    </location>
</feature>
<evidence type="ECO:0000313" key="6">
    <source>
        <dbReference type="EMBL" id="WGF40491.1"/>
    </source>
</evidence>
<keyword evidence="2" id="KW-0813">Transport</keyword>
<name>A0ABY8KS32_9BACI</name>
<comment type="similarity">
    <text evidence="1">Belongs to the ABC transporter superfamily.</text>
</comment>
<keyword evidence="4 6" id="KW-0067">ATP-binding</keyword>
<dbReference type="SMART" id="SM00382">
    <property type="entry name" value="AAA"/>
    <property type="match status" value="1"/>
</dbReference>
<dbReference type="InterPro" id="IPR003593">
    <property type="entry name" value="AAA+_ATPase"/>
</dbReference>
<organism evidence="6 7">
    <name type="scientific">Lysinibacillus capsici</name>
    <dbReference type="NCBI Taxonomy" id="2115968"/>
    <lineage>
        <taxon>Bacteria</taxon>
        <taxon>Bacillati</taxon>
        <taxon>Bacillota</taxon>
        <taxon>Bacilli</taxon>
        <taxon>Bacillales</taxon>
        <taxon>Bacillaceae</taxon>
        <taxon>Lysinibacillus</taxon>
    </lineage>
</organism>
<evidence type="ECO:0000259" key="5">
    <source>
        <dbReference type="PROSITE" id="PS50893"/>
    </source>
</evidence>
<dbReference type="NCBIfam" id="TIGR01727">
    <property type="entry name" value="oligo_HPY"/>
    <property type="match status" value="1"/>
</dbReference>
<evidence type="ECO:0000313" key="7">
    <source>
        <dbReference type="Proteomes" id="UP001244564"/>
    </source>
</evidence>
<dbReference type="RefSeq" id="WP_279495815.1">
    <property type="nucleotide sequence ID" value="NZ_CP122283.1"/>
</dbReference>
<accession>A0ABY8KS32</accession>
<proteinExistence type="inferred from homology"/>
<dbReference type="PANTHER" id="PTHR43776">
    <property type="entry name" value="TRANSPORT ATP-BINDING PROTEIN"/>
    <property type="match status" value="1"/>
</dbReference>
<dbReference type="NCBIfam" id="NF008453">
    <property type="entry name" value="PRK11308.1"/>
    <property type="match status" value="1"/>
</dbReference>
<dbReference type="Pfam" id="PF08352">
    <property type="entry name" value="oligo_HPY"/>
    <property type="match status" value="1"/>
</dbReference>
<gene>
    <name evidence="6" type="ORF">QBO96_09485</name>
</gene>
<dbReference type="SUPFAM" id="SSF52540">
    <property type="entry name" value="P-loop containing nucleoside triphosphate hydrolases"/>
    <property type="match status" value="1"/>
</dbReference>
<dbReference type="Pfam" id="PF00005">
    <property type="entry name" value="ABC_tran"/>
    <property type="match status" value="1"/>
</dbReference>
<dbReference type="PROSITE" id="PS50893">
    <property type="entry name" value="ABC_TRANSPORTER_2"/>
    <property type="match status" value="1"/>
</dbReference>
<dbReference type="InterPro" id="IPR003439">
    <property type="entry name" value="ABC_transporter-like_ATP-bd"/>
</dbReference>
<reference evidence="6 7" key="1">
    <citation type="submission" date="2023-04" db="EMBL/GenBank/DDBJ databases">
        <title>Genomic of Lysinibacillus capsici TSBLM.</title>
        <authorList>
            <person name="Hu X.S."/>
            <person name="Yu C.H."/>
        </authorList>
    </citation>
    <scope>NUCLEOTIDE SEQUENCE [LARGE SCALE GENOMIC DNA]</scope>
    <source>
        <strain evidence="6 7">TSBLM</strain>
    </source>
</reference>
<evidence type="ECO:0000256" key="1">
    <source>
        <dbReference type="ARBA" id="ARBA00005417"/>
    </source>
</evidence>
<dbReference type="Gene3D" id="3.40.50.300">
    <property type="entry name" value="P-loop containing nucleotide triphosphate hydrolases"/>
    <property type="match status" value="1"/>
</dbReference>
<dbReference type="InterPro" id="IPR027417">
    <property type="entry name" value="P-loop_NTPase"/>
</dbReference>
<dbReference type="EMBL" id="CP122283">
    <property type="protein sequence ID" value="WGF40491.1"/>
    <property type="molecule type" value="Genomic_DNA"/>
</dbReference>
<dbReference type="CDD" id="cd03257">
    <property type="entry name" value="ABC_NikE_OppD_transporters"/>
    <property type="match status" value="1"/>
</dbReference>
<evidence type="ECO:0000256" key="3">
    <source>
        <dbReference type="ARBA" id="ARBA00022741"/>
    </source>
</evidence>
<dbReference type="InterPro" id="IPR013563">
    <property type="entry name" value="Oligopep_ABC_C"/>
</dbReference>
<dbReference type="PROSITE" id="PS00211">
    <property type="entry name" value="ABC_TRANSPORTER_1"/>
    <property type="match status" value="1"/>
</dbReference>
<dbReference type="InterPro" id="IPR017871">
    <property type="entry name" value="ABC_transporter-like_CS"/>
</dbReference>
<dbReference type="GO" id="GO:0005524">
    <property type="term" value="F:ATP binding"/>
    <property type="evidence" value="ECO:0007669"/>
    <property type="project" value="UniProtKB-KW"/>
</dbReference>
<dbReference type="InterPro" id="IPR050319">
    <property type="entry name" value="ABC_transp_ATP-bind"/>
</dbReference>
<evidence type="ECO:0000256" key="4">
    <source>
        <dbReference type="ARBA" id="ARBA00022840"/>
    </source>
</evidence>
<keyword evidence="3" id="KW-0547">Nucleotide-binding</keyword>
<protein>
    <submittedName>
        <fullName evidence="6">Dipeptide ABC transporter ATP-binding protein</fullName>
    </submittedName>
</protein>
<dbReference type="Proteomes" id="UP001244564">
    <property type="component" value="Chromosome"/>
</dbReference>
<keyword evidence="7" id="KW-1185">Reference proteome</keyword>
<sequence>MQQYNELVLKVSNLKKHFPIKSSIPFKKPTQFVKAVDGVSFELYKGETLGIVGESGCGKSTVARLINQLISPTEGIVEFKGTDLASLNSKDIRSARKSIQMVFQNPYASLDPRKTIEYLIAEPLVIHGIGDEASRKKRVVELLETVGLSAYHAKRHPHEFSGGQRQRINIARALALNPDIVVCDEPVSALDVSVQAQVINLLKDLQKEFGLTYIFISHDLNVVNYMCDRIAVMYLGKIVEIGTYKEIYKIPQHPYTQALLSAIPKENPFDKKDRIILSGDVPSPVNPPSGCAFHKRCRFATEKCAEVQPTLDTVSATHQVSCHLYKSIQQEVHQFNER</sequence>